<dbReference type="PANTHER" id="PTHR33739:SF3">
    <property type="entry name" value="OS07G0681500 PROTEIN"/>
    <property type="match status" value="1"/>
</dbReference>
<dbReference type="GO" id="GO:0016592">
    <property type="term" value="C:mediator complex"/>
    <property type="evidence" value="ECO:0007669"/>
    <property type="project" value="InterPro"/>
</dbReference>
<dbReference type="GO" id="GO:2000762">
    <property type="term" value="P:regulation of phenylpropanoid metabolic process"/>
    <property type="evidence" value="ECO:0007669"/>
    <property type="project" value="InterPro"/>
</dbReference>
<evidence type="ECO:0000256" key="1">
    <source>
        <dbReference type="SAM" id="MobiDB-lite"/>
    </source>
</evidence>
<proteinExistence type="predicted"/>
<feature type="region of interest" description="Disordered" evidence="1">
    <location>
        <begin position="820"/>
        <end position="847"/>
    </location>
</feature>
<dbReference type="Proteomes" id="UP001140206">
    <property type="component" value="Chromosome 1"/>
</dbReference>
<sequence length="1318" mass="145593">MCSPNTTEEIMAAANADFERRVMATVAASEAHGDPPWRTAAEVGQCCVSHEPSSAGFPNADLASVLVSNLCFSRNTPSMWKLLEQAMASGLVHPLHALALLTSRVILNRRVQPEAYRLYLELMKQYSHSFPFLGPGACREKIIKSIDASLQLSHIYQVEKMDFGIVVVLFVLRAVTTLVDCVLEDFGLPFASKFLVEDRWPHPIDLHAIDRESNCSSKHHDHLRQTNIMIAMEVLVRPKSLDSFHRRLQFIKEHMSSGTILMSMNYLLEKLLSNVEVMMNVVYRTNKHCLRGHLDDKRSVKSPLSFLTGAGKAGCWISFDILMENAMDGRKTVCPIAAFEKLAELTRKLQLINQASWQETFQALWISALRLVQRAREPVSGPVPHLDSRLCLLLSIVPLTIAILLKEDSDAVYGVDSDSTMKQGLVACLQSLMQFTGLLSPPEPVTEAANNAATKAAVFVSKNKMQAGILRMMPQNNCSPRAMGSLLHLMVEACISRDLIDTSAYFWPGYVVLYVGKTCPQTVLIQDSQWSNFMQGAPLGESLQSALIATPAPSVAELKKLTHLALNGSEKERLIAPKILCAASLIRGWNIQEHTVCAMVKLLSPPVPSDAPATGEAKHFLGHMHMLTATLSSLCHTDIVHILWLHGVIPEVIAALIPLCEVFGSLQPPSTYRSSTSEEVSVYTVFSLAFLFLLRLYKFYVPSQGHYSSGRTGPVRPELTLDYFLLMRNNIIPNKFTTKNADCANIADPLDHLPHRSIYIDSFPKLRAWYFQNQACVASILSGLCNPRPVLDITNKIFNMIFWKENKGGQGVLRSSCLDSDTDTSSHSSRTSTTSLHGSSRSTSTSISEDEDQVLPLLPAWQVLEAIPIVLEALLTACANGKLSSRQLTTGLRDLVDFFPASIAAIVSYCSAEITRGIWKDVPMNGTDWPNPSEALYSFESGVKEVLATTGVHIQSCYPRGMPPMLPLPLASLLSLFITFKMDKSLEYARAVVGRAAIYHAVHSNWPGMLICGAIGYQKLRKWQDFLIVTLSCSTFTHDRDAVVQLIRSCFRAFLGPVLSDCSSVTSARGVVGLLGQSLSNIYSLTPGILFLRTYHLFHDPHFITEVILKLVMECACNLAQECTSGSPVRLKSGVMSLTESFSTARQVAILGASLLYVAGQEILVQVLFEETVPTILLSANKGRSGTEGSFSNLLEGYAISYLMFFSSAIFAGFRSASSKIGSSKRHERIITSHLNFMARVFEHNIVLNCDPTLWKMHVRCFLGLVVRFAPSWIQSMKLDVLQKLSNVLKVWQEHDLALSLLELGGTGAIEVVVESLF</sequence>
<comment type="caution">
    <text evidence="2">The sequence shown here is derived from an EMBL/GenBank/DDBJ whole genome shotgun (WGS) entry which is preliminary data.</text>
</comment>
<accession>A0AAV8GHV2</accession>
<dbReference type="PANTHER" id="PTHR33739">
    <property type="entry name" value="OS07G0681500 PROTEIN"/>
    <property type="match status" value="1"/>
</dbReference>
<protein>
    <submittedName>
        <fullName evidence="2">Mediator of RNA polymerase II transcription subunit 33A</fullName>
    </submittedName>
</protein>
<organism evidence="2 3">
    <name type="scientific">Rhynchospora pubera</name>
    <dbReference type="NCBI Taxonomy" id="906938"/>
    <lineage>
        <taxon>Eukaryota</taxon>
        <taxon>Viridiplantae</taxon>
        <taxon>Streptophyta</taxon>
        <taxon>Embryophyta</taxon>
        <taxon>Tracheophyta</taxon>
        <taxon>Spermatophyta</taxon>
        <taxon>Magnoliopsida</taxon>
        <taxon>Liliopsida</taxon>
        <taxon>Poales</taxon>
        <taxon>Cyperaceae</taxon>
        <taxon>Cyperoideae</taxon>
        <taxon>Rhynchosporeae</taxon>
        <taxon>Rhynchospora</taxon>
    </lineage>
</organism>
<name>A0AAV8GHV2_9POAL</name>
<evidence type="ECO:0000313" key="3">
    <source>
        <dbReference type="Proteomes" id="UP001140206"/>
    </source>
</evidence>
<reference evidence="2" key="1">
    <citation type="submission" date="2022-08" db="EMBL/GenBank/DDBJ databases">
        <authorList>
            <person name="Marques A."/>
        </authorList>
    </citation>
    <scope>NUCLEOTIDE SEQUENCE</scope>
    <source>
        <strain evidence="2">RhyPub2mFocal</strain>
        <tissue evidence="2">Leaves</tissue>
    </source>
</reference>
<gene>
    <name evidence="2" type="ORF">LUZ62_017801</name>
</gene>
<evidence type="ECO:0000313" key="2">
    <source>
        <dbReference type="EMBL" id="KAJ4805235.1"/>
    </source>
</evidence>
<keyword evidence="3" id="KW-1185">Reference proteome</keyword>
<dbReference type="EMBL" id="JAMFTS010000001">
    <property type="protein sequence ID" value="KAJ4805235.1"/>
    <property type="molecule type" value="Genomic_DNA"/>
</dbReference>
<dbReference type="InterPro" id="IPR039638">
    <property type="entry name" value="MED33A/B"/>
</dbReference>